<feature type="binding site" evidence="12">
    <location>
        <begin position="71"/>
        <end position="73"/>
    </location>
    <ligand>
        <name>NAD(+)</name>
        <dbReference type="ChEBI" id="CHEBI:57540"/>
    </ligand>
</feature>
<dbReference type="GO" id="GO:0050661">
    <property type="term" value="F:NADP binding"/>
    <property type="evidence" value="ECO:0007669"/>
    <property type="project" value="UniProtKB-UniRule"/>
</dbReference>
<dbReference type="Gene3D" id="3.40.50.720">
    <property type="entry name" value="NAD(P)-binding Rossmann-like Domain"/>
    <property type="match status" value="1"/>
</dbReference>
<evidence type="ECO:0000256" key="8">
    <source>
        <dbReference type="ARBA" id="ARBA00037922"/>
    </source>
</evidence>
<dbReference type="InterPro" id="IPR022663">
    <property type="entry name" value="DapB_C"/>
</dbReference>
<dbReference type="Pfam" id="PF01113">
    <property type="entry name" value="DapB_N"/>
    <property type="match status" value="1"/>
</dbReference>
<keyword evidence="5 12" id="KW-0560">Oxidoreductase</keyword>
<protein>
    <recommendedName>
        <fullName evidence="9 12">4-hydroxy-tetrahydrodipicolinate reductase</fullName>
        <shortName evidence="12">HTPA reductase</shortName>
        <ecNumber evidence="9 12">1.17.1.8</ecNumber>
    </recommendedName>
</protein>
<dbReference type="GO" id="GO:0016726">
    <property type="term" value="F:oxidoreductase activity, acting on CH or CH2 groups, NAD or NADP as acceptor"/>
    <property type="evidence" value="ECO:0007669"/>
    <property type="project" value="UniProtKB-UniRule"/>
</dbReference>
<comment type="function">
    <text evidence="12">Catalyzes the conversion of 4-hydroxy-tetrahydrodipicolinate (HTPA) to tetrahydrodipicolinate.</text>
</comment>
<comment type="subunit">
    <text evidence="12">Homotetramer.</text>
</comment>
<evidence type="ECO:0000256" key="3">
    <source>
        <dbReference type="ARBA" id="ARBA00022857"/>
    </source>
</evidence>
<comment type="similarity">
    <text evidence="1 12">Belongs to the DapB family.</text>
</comment>
<evidence type="ECO:0000256" key="12">
    <source>
        <dbReference type="HAMAP-Rule" id="MF_00102"/>
    </source>
</evidence>
<name>A0A1I4LGB4_9FIRM</name>
<feature type="binding site" evidence="12">
    <location>
        <position position="31"/>
    </location>
    <ligand>
        <name>NADP(+)</name>
        <dbReference type="ChEBI" id="CHEBI:58349"/>
    </ligand>
</feature>
<keyword evidence="16" id="KW-1185">Reference proteome</keyword>
<feature type="binding site" evidence="12">
    <location>
        <begin position="95"/>
        <end position="98"/>
    </location>
    <ligand>
        <name>NAD(+)</name>
        <dbReference type="ChEBI" id="CHEBI:57540"/>
    </ligand>
</feature>
<dbReference type="GO" id="GO:0009089">
    <property type="term" value="P:lysine biosynthetic process via diaminopimelate"/>
    <property type="evidence" value="ECO:0007669"/>
    <property type="project" value="UniProtKB-UniRule"/>
</dbReference>
<evidence type="ECO:0000256" key="6">
    <source>
        <dbReference type="ARBA" id="ARBA00023027"/>
    </source>
</evidence>
<dbReference type="Gene3D" id="3.30.360.10">
    <property type="entry name" value="Dihydrodipicolinate Reductase, domain 2"/>
    <property type="match status" value="1"/>
</dbReference>
<reference evidence="15 16" key="1">
    <citation type="submission" date="2016-10" db="EMBL/GenBank/DDBJ databases">
        <authorList>
            <person name="de Groot N.N."/>
        </authorList>
    </citation>
    <scope>NUCLEOTIDE SEQUENCE [LARGE SCALE GENOMIC DNA]</scope>
    <source>
        <strain evidence="15 16">ATCC 51327</strain>
    </source>
</reference>
<dbReference type="EC" id="1.17.1.8" evidence="9 12"/>
<dbReference type="EMBL" id="FOTI01000040">
    <property type="protein sequence ID" value="SFL89647.1"/>
    <property type="molecule type" value="Genomic_DNA"/>
</dbReference>
<comment type="caution">
    <text evidence="12">Was originally thought to be a dihydrodipicolinate reductase (DHDPR), catalyzing the conversion of dihydrodipicolinate to tetrahydrodipicolinate. However, it was shown in E.coli that the substrate of the enzymatic reaction is not dihydrodipicolinate (DHDP) but in fact (2S,4S)-4-hydroxy-2,3,4,5-tetrahydrodipicolinic acid (HTPA), the product released by the DapA-catalyzed reaction.</text>
</comment>
<dbReference type="InterPro" id="IPR023940">
    <property type="entry name" value="DHDPR_bac"/>
</dbReference>
<dbReference type="PANTHER" id="PTHR20836">
    <property type="entry name" value="DIHYDRODIPICOLINATE REDUCTASE"/>
    <property type="match status" value="1"/>
</dbReference>
<keyword evidence="7 12" id="KW-0457">Lysine biosynthesis</keyword>
<dbReference type="GO" id="GO:0008839">
    <property type="term" value="F:4-hydroxy-tetrahydrodipicolinate reductase"/>
    <property type="evidence" value="ECO:0007669"/>
    <property type="project" value="UniProtKB-EC"/>
</dbReference>
<dbReference type="InterPro" id="IPR000846">
    <property type="entry name" value="DapB_N"/>
</dbReference>
<dbReference type="PIRSF" id="PIRSF000161">
    <property type="entry name" value="DHPR"/>
    <property type="match status" value="1"/>
</dbReference>
<feature type="binding site" evidence="12">
    <location>
        <begin position="138"/>
        <end position="139"/>
    </location>
    <ligand>
        <name>(S)-2,3,4,5-tetrahydrodipicolinate</name>
        <dbReference type="ChEBI" id="CHEBI:16845"/>
    </ligand>
</feature>
<evidence type="ECO:0000256" key="2">
    <source>
        <dbReference type="ARBA" id="ARBA00022605"/>
    </source>
</evidence>
<evidence type="ECO:0000256" key="9">
    <source>
        <dbReference type="ARBA" id="ARBA00038983"/>
    </source>
</evidence>
<dbReference type="Pfam" id="PF05173">
    <property type="entry name" value="DapB_C"/>
    <property type="match status" value="1"/>
</dbReference>
<dbReference type="SUPFAM" id="SSF51735">
    <property type="entry name" value="NAD(P)-binding Rossmann-fold domains"/>
    <property type="match status" value="1"/>
</dbReference>
<keyword evidence="3 12" id="KW-0521">NADP</keyword>
<comment type="subcellular location">
    <subcellularLocation>
        <location evidence="12">Cytoplasm</location>
    </subcellularLocation>
</comment>
<feature type="binding site" evidence="12">
    <location>
        <position position="129"/>
    </location>
    <ligand>
        <name>(S)-2,3,4,5-tetrahydrodipicolinate</name>
        <dbReference type="ChEBI" id="CHEBI:16845"/>
    </ligand>
</feature>
<evidence type="ECO:0000256" key="4">
    <source>
        <dbReference type="ARBA" id="ARBA00022915"/>
    </source>
</evidence>
<evidence type="ECO:0000259" key="14">
    <source>
        <dbReference type="Pfam" id="PF05173"/>
    </source>
</evidence>
<feature type="active site" description="Proton donor" evidence="12">
    <location>
        <position position="132"/>
    </location>
</feature>
<dbReference type="GO" id="GO:0005829">
    <property type="term" value="C:cytosol"/>
    <property type="evidence" value="ECO:0007669"/>
    <property type="project" value="TreeGrafter"/>
</dbReference>
<feature type="binding site" evidence="12">
    <location>
        <begin position="7"/>
        <end position="12"/>
    </location>
    <ligand>
        <name>NAD(+)</name>
        <dbReference type="ChEBI" id="CHEBI:57540"/>
    </ligand>
</feature>
<evidence type="ECO:0000313" key="15">
    <source>
        <dbReference type="EMBL" id="SFL89647.1"/>
    </source>
</evidence>
<keyword evidence="2 12" id="KW-0028">Amino-acid biosynthesis</keyword>
<proteinExistence type="inferred from homology"/>
<sequence length="214" mass="23920">MKYGIIGASGRMGQEIARLFNKNGHQLVYRKDEKEVDASAEPEIMIDFSLASAFPETLSIIKEKSIPLIIGTTGLNKDNLTELHNLAAEVPVIQSFNFSIGINILSKLISQVNNYLDKSWDLEMTETHHRFKKDKPSGTALMLAELLKQPVEIHAKRLGSEFGEHKIEFASTGELISLKHRAYSREAFSRGVLLSAEAALELEPGFYSFQDILN</sequence>
<dbReference type="GO" id="GO:0019877">
    <property type="term" value="P:diaminopimelate biosynthetic process"/>
    <property type="evidence" value="ECO:0007669"/>
    <property type="project" value="UniProtKB-UniRule"/>
</dbReference>
<accession>A0A1I4LGB4</accession>
<dbReference type="CDD" id="cd02274">
    <property type="entry name" value="DHDPR_N"/>
    <property type="match status" value="1"/>
</dbReference>
<keyword evidence="6 12" id="KW-0520">NAD</keyword>
<gene>
    <name evidence="12" type="primary">dapB</name>
    <name evidence="15" type="ORF">SAMN02983006_02306</name>
</gene>
<comment type="pathway">
    <text evidence="8 12">Amino-acid biosynthesis; L-lysine biosynthesis via DAP pathway; (S)-tetrahydrodipicolinate from L-aspartate: step 4/4.</text>
</comment>
<evidence type="ECO:0000259" key="13">
    <source>
        <dbReference type="Pfam" id="PF01113"/>
    </source>
</evidence>
<dbReference type="InterPro" id="IPR036291">
    <property type="entry name" value="NAD(P)-bd_dom_sf"/>
</dbReference>
<evidence type="ECO:0000256" key="5">
    <source>
        <dbReference type="ARBA" id="ARBA00023002"/>
    </source>
</evidence>
<feature type="domain" description="Dihydrodipicolinate reductase C-terminal" evidence="14">
    <location>
        <begin position="101"/>
        <end position="213"/>
    </location>
</feature>
<dbReference type="PANTHER" id="PTHR20836:SF0">
    <property type="entry name" value="4-HYDROXY-TETRAHYDRODIPICOLINATE REDUCTASE 1, CHLOROPLASTIC-RELATED"/>
    <property type="match status" value="1"/>
</dbReference>
<comment type="catalytic activity">
    <reaction evidence="10 12">
        <text>(S)-2,3,4,5-tetrahydrodipicolinate + NADP(+) + H2O = (2S,4S)-4-hydroxy-2,3,4,5-tetrahydrodipicolinate + NADPH + H(+)</text>
        <dbReference type="Rhea" id="RHEA:35331"/>
        <dbReference type="ChEBI" id="CHEBI:15377"/>
        <dbReference type="ChEBI" id="CHEBI:15378"/>
        <dbReference type="ChEBI" id="CHEBI:16845"/>
        <dbReference type="ChEBI" id="CHEBI:57783"/>
        <dbReference type="ChEBI" id="CHEBI:58349"/>
        <dbReference type="ChEBI" id="CHEBI:67139"/>
        <dbReference type="EC" id="1.17.1.8"/>
    </reaction>
</comment>
<organism evidence="15 16">
    <name type="scientific">Halanaerobium salsuginis</name>
    <dbReference type="NCBI Taxonomy" id="29563"/>
    <lineage>
        <taxon>Bacteria</taxon>
        <taxon>Bacillati</taxon>
        <taxon>Bacillota</taxon>
        <taxon>Clostridia</taxon>
        <taxon>Halanaerobiales</taxon>
        <taxon>Halanaerobiaceae</taxon>
        <taxon>Halanaerobium</taxon>
    </lineage>
</organism>
<comment type="caution">
    <text evidence="12">Lacks conserved residue(s) required for the propagation of feature annotation.</text>
</comment>
<comment type="catalytic activity">
    <reaction evidence="11 12">
        <text>(S)-2,3,4,5-tetrahydrodipicolinate + NAD(+) + H2O = (2S,4S)-4-hydroxy-2,3,4,5-tetrahydrodipicolinate + NADH + H(+)</text>
        <dbReference type="Rhea" id="RHEA:35323"/>
        <dbReference type="ChEBI" id="CHEBI:15377"/>
        <dbReference type="ChEBI" id="CHEBI:15378"/>
        <dbReference type="ChEBI" id="CHEBI:16845"/>
        <dbReference type="ChEBI" id="CHEBI:57540"/>
        <dbReference type="ChEBI" id="CHEBI:57945"/>
        <dbReference type="ChEBI" id="CHEBI:67139"/>
        <dbReference type="EC" id="1.17.1.8"/>
    </reaction>
</comment>
<evidence type="ECO:0000256" key="10">
    <source>
        <dbReference type="ARBA" id="ARBA00049080"/>
    </source>
</evidence>
<dbReference type="RefSeq" id="WP_089862337.1">
    <property type="nucleotide sequence ID" value="NZ_FOTI01000040.1"/>
</dbReference>
<evidence type="ECO:0000313" key="16">
    <source>
        <dbReference type="Proteomes" id="UP000199006"/>
    </source>
</evidence>
<keyword evidence="12" id="KW-0963">Cytoplasm</keyword>
<dbReference type="OrthoDB" id="9790352at2"/>
<evidence type="ECO:0000256" key="7">
    <source>
        <dbReference type="ARBA" id="ARBA00023154"/>
    </source>
</evidence>
<dbReference type="AlphaFoldDB" id="A0A1I4LGB4"/>
<keyword evidence="4 12" id="KW-0220">Diaminopimelate biosynthesis</keyword>
<dbReference type="STRING" id="29563.SAMN02983006_02306"/>
<feature type="active site" description="Proton donor/acceptor" evidence="12">
    <location>
        <position position="128"/>
    </location>
</feature>
<evidence type="ECO:0000256" key="1">
    <source>
        <dbReference type="ARBA" id="ARBA00006642"/>
    </source>
</evidence>
<dbReference type="Proteomes" id="UP000199006">
    <property type="component" value="Unassembled WGS sequence"/>
</dbReference>
<dbReference type="SUPFAM" id="SSF55347">
    <property type="entry name" value="Glyceraldehyde-3-phosphate dehydrogenase-like, C-terminal domain"/>
    <property type="match status" value="1"/>
</dbReference>
<dbReference type="HAMAP" id="MF_00102">
    <property type="entry name" value="DapB"/>
    <property type="match status" value="1"/>
</dbReference>
<dbReference type="UniPathway" id="UPA00034">
    <property type="reaction ID" value="UER00018"/>
</dbReference>
<evidence type="ECO:0000256" key="11">
    <source>
        <dbReference type="ARBA" id="ARBA00049396"/>
    </source>
</evidence>
<dbReference type="GO" id="GO:0051287">
    <property type="term" value="F:NAD binding"/>
    <property type="evidence" value="ECO:0007669"/>
    <property type="project" value="UniProtKB-UniRule"/>
</dbReference>
<feature type="domain" description="Dihydrodipicolinate reductase N-terminal" evidence="13">
    <location>
        <begin position="1"/>
        <end position="98"/>
    </location>
</feature>